<keyword evidence="3" id="KW-1185">Reference proteome</keyword>
<proteinExistence type="predicted"/>
<dbReference type="HOGENOM" id="CLU_1597006_0_0_1"/>
<name>A0A0D3FPQ6_9ORYZ</name>
<reference evidence="2" key="2">
    <citation type="submission" date="2015-03" db="UniProtKB">
        <authorList>
            <consortium name="EnsemblPlants"/>
        </authorList>
    </citation>
    <scope>IDENTIFICATION</scope>
</reference>
<feature type="compositionally biased region" description="Basic and acidic residues" evidence="1">
    <location>
        <begin position="137"/>
        <end position="159"/>
    </location>
</feature>
<evidence type="ECO:0000313" key="2">
    <source>
        <dbReference type="EnsemblPlants" id="OBART03G36080.1"/>
    </source>
</evidence>
<dbReference type="AlphaFoldDB" id="A0A0D3FPQ6"/>
<dbReference type="Proteomes" id="UP000026960">
    <property type="component" value="Chromosome 3"/>
</dbReference>
<evidence type="ECO:0000256" key="1">
    <source>
        <dbReference type="SAM" id="MobiDB-lite"/>
    </source>
</evidence>
<protein>
    <submittedName>
        <fullName evidence="2">Uncharacterized protein</fullName>
    </submittedName>
</protein>
<organism evidence="2">
    <name type="scientific">Oryza barthii</name>
    <dbReference type="NCBI Taxonomy" id="65489"/>
    <lineage>
        <taxon>Eukaryota</taxon>
        <taxon>Viridiplantae</taxon>
        <taxon>Streptophyta</taxon>
        <taxon>Embryophyta</taxon>
        <taxon>Tracheophyta</taxon>
        <taxon>Spermatophyta</taxon>
        <taxon>Magnoliopsida</taxon>
        <taxon>Liliopsida</taxon>
        <taxon>Poales</taxon>
        <taxon>Poaceae</taxon>
        <taxon>BOP clade</taxon>
        <taxon>Oryzoideae</taxon>
        <taxon>Oryzeae</taxon>
        <taxon>Oryzinae</taxon>
        <taxon>Oryza</taxon>
    </lineage>
</organism>
<dbReference type="Gramene" id="OBART03G36080.1">
    <property type="protein sequence ID" value="OBART03G36080.1"/>
    <property type="gene ID" value="OBART03G36080"/>
</dbReference>
<evidence type="ECO:0000313" key="3">
    <source>
        <dbReference type="Proteomes" id="UP000026960"/>
    </source>
</evidence>
<accession>A0A0D3FPQ6</accession>
<dbReference type="EnsemblPlants" id="OBART03G36080.1">
    <property type="protein sequence ID" value="OBART03G36080.1"/>
    <property type="gene ID" value="OBART03G36080"/>
</dbReference>
<sequence>MPSGSTPATVHRLRDDGVVVIGEEEHEATCRRRGEATQALEVAATTAYISPRRVPQPRVHGFLVATMASPHRTKSNQIKSIDRTPPWTLGTRARWQEDETPSATCGGGGVPAAAARVGGEARAGVTGKAGLPAYPVQREEWGRGRERERGRRKGEEEGRGCLADVAS</sequence>
<reference evidence="2" key="1">
    <citation type="journal article" date="2009" name="Rice">
        <title>De Novo Next Generation Sequencing of Plant Genomes.</title>
        <authorList>
            <person name="Rounsley S."/>
            <person name="Marri P.R."/>
            <person name="Yu Y."/>
            <person name="He R."/>
            <person name="Sisneros N."/>
            <person name="Goicoechea J.L."/>
            <person name="Lee S.J."/>
            <person name="Angelova A."/>
            <person name="Kudrna D."/>
            <person name="Luo M."/>
            <person name="Affourtit J."/>
            <person name="Desany B."/>
            <person name="Knight J."/>
            <person name="Niazi F."/>
            <person name="Egholm M."/>
            <person name="Wing R.A."/>
        </authorList>
    </citation>
    <scope>NUCLEOTIDE SEQUENCE [LARGE SCALE GENOMIC DNA]</scope>
    <source>
        <strain evidence="2">cv. IRGC 105608</strain>
    </source>
</reference>
<dbReference type="PaxDb" id="65489-OBART03G36080.1"/>
<feature type="region of interest" description="Disordered" evidence="1">
    <location>
        <begin position="123"/>
        <end position="167"/>
    </location>
</feature>
<dbReference type="STRING" id="65489.A0A0D3FPQ6"/>